<dbReference type="Pfam" id="PF02230">
    <property type="entry name" value="Abhydrolase_2"/>
    <property type="match status" value="1"/>
</dbReference>
<dbReference type="RefSeq" id="XP_013240018.1">
    <property type="nucleotide sequence ID" value="XM_013384564.1"/>
</dbReference>
<dbReference type="AlphaFoldDB" id="A0A066VC50"/>
<feature type="compositionally biased region" description="Basic and acidic residues" evidence="1">
    <location>
        <begin position="1"/>
        <end position="10"/>
    </location>
</feature>
<evidence type="ECO:0000256" key="1">
    <source>
        <dbReference type="SAM" id="MobiDB-lite"/>
    </source>
</evidence>
<dbReference type="OrthoDB" id="437457at2759"/>
<dbReference type="SUPFAM" id="SSF53474">
    <property type="entry name" value="alpha/beta-Hydrolases"/>
    <property type="match status" value="1"/>
</dbReference>
<keyword evidence="4" id="KW-1185">Reference proteome</keyword>
<dbReference type="InterPro" id="IPR029058">
    <property type="entry name" value="AB_hydrolase_fold"/>
</dbReference>
<dbReference type="Proteomes" id="UP000027361">
    <property type="component" value="Unassembled WGS sequence"/>
</dbReference>
<dbReference type="STRING" id="1037660.A0A066VC50"/>
<gene>
    <name evidence="3" type="ORF">K437DRAFT_241240</name>
</gene>
<evidence type="ECO:0000259" key="2">
    <source>
        <dbReference type="Pfam" id="PF02230"/>
    </source>
</evidence>
<dbReference type="OMA" id="CFGKVRN"/>
<evidence type="ECO:0000313" key="4">
    <source>
        <dbReference type="Proteomes" id="UP000027361"/>
    </source>
</evidence>
<feature type="region of interest" description="Disordered" evidence="1">
    <location>
        <begin position="1"/>
        <end position="28"/>
    </location>
</feature>
<evidence type="ECO:0000313" key="3">
    <source>
        <dbReference type="EMBL" id="KDN36324.1"/>
    </source>
</evidence>
<sequence>MTATTKDAEAAIHLNSLPTEPRSKPAPSSPIAGLHFSYAKSPSDVDSNLLILLHGLGDNEKNFFDLGKHLQRTLPQTAVLSLRVPWRVPLLEAESFMWWETFTPLMEKLPNQDPTPFTKSFSELICHLVSPVAESSSDVPGCGWLASSIHLLGFGQGGTAALEGTINWTLDRRKQSRAGAPNLQSIGSVVTISGPLISYPTFTPSIATPVLLYHRFPTAAPNTNS</sequence>
<name>A0A066VC50_TILAU</name>
<dbReference type="EMBL" id="JMSN01000172">
    <property type="protein sequence ID" value="KDN36324.1"/>
    <property type="molecule type" value="Genomic_DNA"/>
</dbReference>
<comment type="caution">
    <text evidence="3">The sequence shown here is derived from an EMBL/GenBank/DDBJ whole genome shotgun (WGS) entry which is preliminary data.</text>
</comment>
<feature type="non-terminal residue" evidence="3">
    <location>
        <position position="225"/>
    </location>
</feature>
<protein>
    <recommendedName>
        <fullName evidence="2">Phospholipase/carboxylesterase/thioesterase domain-containing protein</fullName>
    </recommendedName>
</protein>
<accession>A0A066VC50</accession>
<reference evidence="3 4" key="1">
    <citation type="submission" date="2014-05" db="EMBL/GenBank/DDBJ databases">
        <title>Draft genome sequence of a rare smut relative, Tilletiaria anomala UBC 951.</title>
        <authorList>
            <consortium name="DOE Joint Genome Institute"/>
            <person name="Toome M."/>
            <person name="Kuo A."/>
            <person name="Henrissat B."/>
            <person name="Lipzen A."/>
            <person name="Tritt A."/>
            <person name="Yoshinaga Y."/>
            <person name="Zane M."/>
            <person name="Barry K."/>
            <person name="Grigoriev I.V."/>
            <person name="Spatafora J.W."/>
            <person name="Aimea M.C."/>
        </authorList>
    </citation>
    <scope>NUCLEOTIDE SEQUENCE [LARGE SCALE GENOMIC DNA]</scope>
    <source>
        <strain evidence="3 4">UBC 951</strain>
    </source>
</reference>
<dbReference type="HOGENOM" id="CLU_062889_0_0_1"/>
<feature type="domain" description="Phospholipase/carboxylesterase/thioesterase" evidence="2">
    <location>
        <begin position="41"/>
        <end position="166"/>
    </location>
</feature>
<dbReference type="InParanoid" id="A0A066VC50"/>
<dbReference type="InterPro" id="IPR003140">
    <property type="entry name" value="PLipase/COase/thioEstase"/>
</dbReference>
<dbReference type="GO" id="GO:0016787">
    <property type="term" value="F:hydrolase activity"/>
    <property type="evidence" value="ECO:0007669"/>
    <property type="project" value="InterPro"/>
</dbReference>
<dbReference type="Gene3D" id="3.40.50.1820">
    <property type="entry name" value="alpha/beta hydrolase"/>
    <property type="match status" value="1"/>
</dbReference>
<dbReference type="GeneID" id="25263059"/>
<organism evidence="3 4">
    <name type="scientific">Tilletiaria anomala (strain ATCC 24038 / CBS 436.72 / UBC 951)</name>
    <dbReference type="NCBI Taxonomy" id="1037660"/>
    <lineage>
        <taxon>Eukaryota</taxon>
        <taxon>Fungi</taxon>
        <taxon>Dikarya</taxon>
        <taxon>Basidiomycota</taxon>
        <taxon>Ustilaginomycotina</taxon>
        <taxon>Exobasidiomycetes</taxon>
        <taxon>Georgefischeriales</taxon>
        <taxon>Tilletiariaceae</taxon>
        <taxon>Tilletiaria</taxon>
    </lineage>
</organism>
<proteinExistence type="predicted"/>